<evidence type="ECO:0000256" key="1">
    <source>
        <dbReference type="SAM" id="Phobius"/>
    </source>
</evidence>
<dbReference type="Proteomes" id="UP000522864">
    <property type="component" value="Unassembled WGS sequence"/>
</dbReference>
<evidence type="ECO:0000313" key="2">
    <source>
        <dbReference type="EMBL" id="NWB88234.1"/>
    </source>
</evidence>
<accession>A0A7Y8BUD2</accession>
<dbReference type="EMBL" id="JACAQA010000027">
    <property type="protein sequence ID" value="NWB88234.1"/>
    <property type="molecule type" value="Genomic_DNA"/>
</dbReference>
<sequence>MRVIGWLKFILMAIGFIAVLKYGFMALIPFGGDSGDDTSIQIYPSPNGRYSVAHVWHTGGGALAPFCWDSLFVFDNLLDVAEVVKKPDYEVYSSECDTFSDHEISPKVQWASNHDLQIDFAIVTTRMYSRQVSLRGLDASGAIQIKFSAYR</sequence>
<keyword evidence="1" id="KW-1133">Transmembrane helix</keyword>
<evidence type="ECO:0000313" key="3">
    <source>
        <dbReference type="Proteomes" id="UP000522864"/>
    </source>
</evidence>
<reference evidence="2 3" key="1">
    <citation type="submission" date="2020-04" db="EMBL/GenBank/DDBJ databases">
        <title>Molecular characterization of pseudomonads from Agaricus bisporus reveal novel blotch 2 pathogens in Western Europe.</title>
        <authorList>
            <person name="Taparia T."/>
            <person name="Krijger M."/>
            <person name="Haynes E."/>
            <person name="Elpinstone J.G."/>
            <person name="Noble R."/>
            <person name="Van Der Wolf J."/>
        </authorList>
    </citation>
    <scope>NUCLEOTIDE SEQUENCE [LARGE SCALE GENOMIC DNA]</scope>
    <source>
        <strain evidence="2 3">G9001</strain>
    </source>
</reference>
<dbReference type="AlphaFoldDB" id="A0A7Y8BUD2"/>
<organism evidence="2 3">
    <name type="scientific">Pseudomonas gingeri</name>
    <dbReference type="NCBI Taxonomy" id="117681"/>
    <lineage>
        <taxon>Bacteria</taxon>
        <taxon>Pseudomonadati</taxon>
        <taxon>Pseudomonadota</taxon>
        <taxon>Gammaproteobacteria</taxon>
        <taxon>Pseudomonadales</taxon>
        <taxon>Pseudomonadaceae</taxon>
        <taxon>Pseudomonas</taxon>
    </lineage>
</organism>
<name>A0A7Y8BUD2_9PSED</name>
<protein>
    <submittedName>
        <fullName evidence="2">Uncharacterized protein</fullName>
    </submittedName>
</protein>
<gene>
    <name evidence="2" type="ORF">HX830_25510</name>
</gene>
<dbReference type="RefSeq" id="WP_152737533.1">
    <property type="nucleotide sequence ID" value="NZ_JACAQA010000027.1"/>
</dbReference>
<comment type="caution">
    <text evidence="2">The sequence shown here is derived from an EMBL/GenBank/DDBJ whole genome shotgun (WGS) entry which is preliminary data.</text>
</comment>
<proteinExistence type="predicted"/>
<feature type="transmembrane region" description="Helical" evidence="1">
    <location>
        <begin position="6"/>
        <end position="24"/>
    </location>
</feature>
<keyword evidence="1" id="KW-0812">Transmembrane</keyword>
<keyword evidence="1" id="KW-0472">Membrane</keyword>